<accession>A0A1G5QHP9</accession>
<evidence type="ECO:0000256" key="1">
    <source>
        <dbReference type="SAM" id="SignalP"/>
    </source>
</evidence>
<sequence length="150" mass="16484">MRFISTVAALALSAGMALADAKQDVIDSLNAFNDLFNEYTVAKNVEGLVSLYAEDALWIEQNKPLAQGHDAIRPTFAFLASKNGVNDHSIDKLVVADDGSLAVMVGTAIVKVEEFNLDTTGTFLFVMKPEGDSWKIVTDMWHQHQPQEQQ</sequence>
<dbReference type="EMBL" id="FMWG01000004">
    <property type="protein sequence ID" value="SCZ60719.1"/>
    <property type="molecule type" value="Genomic_DNA"/>
</dbReference>
<keyword evidence="1" id="KW-0732">Signal</keyword>
<keyword evidence="3" id="KW-0413">Isomerase</keyword>
<evidence type="ECO:0000313" key="4">
    <source>
        <dbReference type="Proteomes" id="UP000198767"/>
    </source>
</evidence>
<dbReference type="InterPro" id="IPR032710">
    <property type="entry name" value="NTF2-like_dom_sf"/>
</dbReference>
<feature type="domain" description="DUF4440" evidence="2">
    <location>
        <begin position="36"/>
        <end position="136"/>
    </location>
</feature>
<gene>
    <name evidence="3" type="ORF">SAMN04488118_104139</name>
</gene>
<dbReference type="SUPFAM" id="SSF54427">
    <property type="entry name" value="NTF2-like"/>
    <property type="match status" value="1"/>
</dbReference>
<dbReference type="RefSeq" id="WP_090217856.1">
    <property type="nucleotide sequence ID" value="NZ_FMWG01000004.1"/>
</dbReference>
<name>A0A1G5QHP9_9RHOB</name>
<dbReference type="Proteomes" id="UP000198767">
    <property type="component" value="Unassembled WGS sequence"/>
</dbReference>
<evidence type="ECO:0000313" key="3">
    <source>
        <dbReference type="EMBL" id="SCZ60719.1"/>
    </source>
</evidence>
<dbReference type="STRING" id="1156985.SAMN04488118_104139"/>
<dbReference type="Gene3D" id="3.10.450.50">
    <property type="match status" value="1"/>
</dbReference>
<dbReference type="Pfam" id="PF14534">
    <property type="entry name" value="DUF4440"/>
    <property type="match status" value="1"/>
</dbReference>
<evidence type="ECO:0000259" key="2">
    <source>
        <dbReference type="Pfam" id="PF14534"/>
    </source>
</evidence>
<dbReference type="GO" id="GO:0016853">
    <property type="term" value="F:isomerase activity"/>
    <property type="evidence" value="ECO:0007669"/>
    <property type="project" value="UniProtKB-KW"/>
</dbReference>
<reference evidence="3 4" key="1">
    <citation type="submission" date="2016-10" db="EMBL/GenBank/DDBJ databases">
        <authorList>
            <person name="de Groot N.N."/>
        </authorList>
    </citation>
    <scope>NUCLEOTIDE SEQUENCE [LARGE SCALE GENOMIC DNA]</scope>
    <source>
        <strain evidence="3 4">U95</strain>
    </source>
</reference>
<feature type="signal peptide" evidence="1">
    <location>
        <begin position="1"/>
        <end position="19"/>
    </location>
</feature>
<keyword evidence="4" id="KW-1185">Reference proteome</keyword>
<dbReference type="InterPro" id="IPR027843">
    <property type="entry name" value="DUF4440"/>
</dbReference>
<protein>
    <submittedName>
        <fullName evidence="3">Ketosteroid isomerase homolog</fullName>
    </submittedName>
</protein>
<feature type="chain" id="PRO_5011539867" evidence="1">
    <location>
        <begin position="20"/>
        <end position="150"/>
    </location>
</feature>
<dbReference type="CDD" id="cd00531">
    <property type="entry name" value="NTF2_like"/>
    <property type="match status" value="1"/>
</dbReference>
<dbReference type="OrthoDB" id="7844641at2"/>
<dbReference type="AlphaFoldDB" id="A0A1G5QHP9"/>
<organism evidence="3 4">
    <name type="scientific">Epibacterium ulvae</name>
    <dbReference type="NCBI Taxonomy" id="1156985"/>
    <lineage>
        <taxon>Bacteria</taxon>
        <taxon>Pseudomonadati</taxon>
        <taxon>Pseudomonadota</taxon>
        <taxon>Alphaproteobacteria</taxon>
        <taxon>Rhodobacterales</taxon>
        <taxon>Roseobacteraceae</taxon>
        <taxon>Epibacterium</taxon>
    </lineage>
</organism>
<proteinExistence type="predicted"/>